<dbReference type="PROSITE" id="PS51352">
    <property type="entry name" value="THIOREDOXIN_2"/>
    <property type="match status" value="1"/>
</dbReference>
<dbReference type="Pfam" id="PF00085">
    <property type="entry name" value="Thioredoxin"/>
    <property type="match status" value="1"/>
</dbReference>
<name>A0AAV7K0C0_9METZ</name>
<dbReference type="Proteomes" id="UP001165289">
    <property type="component" value="Unassembled WGS sequence"/>
</dbReference>
<reference evidence="2 3" key="1">
    <citation type="journal article" date="2023" name="BMC Biol.">
        <title>The compact genome of the sponge Oopsacas minuta (Hexactinellida) is lacking key metazoan core genes.</title>
        <authorList>
            <person name="Santini S."/>
            <person name="Schenkelaars Q."/>
            <person name="Jourda C."/>
            <person name="Duchesne M."/>
            <person name="Belahbib H."/>
            <person name="Rocher C."/>
            <person name="Selva M."/>
            <person name="Riesgo A."/>
            <person name="Vervoort M."/>
            <person name="Leys S.P."/>
            <person name="Kodjabachian L."/>
            <person name="Le Bivic A."/>
            <person name="Borchiellini C."/>
            <person name="Claverie J.M."/>
            <person name="Renard E."/>
        </authorList>
    </citation>
    <scope>NUCLEOTIDE SEQUENCE [LARGE SCALE GENOMIC DNA]</scope>
    <source>
        <strain evidence="2">SPO-2</strain>
    </source>
</reference>
<dbReference type="EMBL" id="JAKMXF010000221">
    <property type="protein sequence ID" value="KAI6654689.1"/>
    <property type="molecule type" value="Genomic_DNA"/>
</dbReference>
<evidence type="ECO:0000313" key="3">
    <source>
        <dbReference type="Proteomes" id="UP001165289"/>
    </source>
</evidence>
<accession>A0AAV7K0C0</accession>
<comment type="caution">
    <text evidence="2">The sequence shown here is derived from an EMBL/GenBank/DDBJ whole genome shotgun (WGS) entry which is preliminary data.</text>
</comment>
<sequence>MNILPYRVCTLFSGSISFSFRRFMTYKLNTGEPTFEHFKIDTDVFVGKKSLISPTGDLPSPRRPCFRSLPDLNDNPFGFKRGEVLEVDDWETAVRIVNFKSFKDTLVGVNVYAEWCEQCNWLNRYWDKWAAEFPDSVFLNCDVEKDSLFYKQYKARAVPTILLYREFIMLQKIEGAYEKRIFQLVEIISTDILPVRGEVEFFKYHCSDQYYNGNEPDYY</sequence>
<gene>
    <name evidence="2" type="ORF">LOD99_2568</name>
</gene>
<proteinExistence type="predicted"/>
<dbReference type="InterPro" id="IPR050620">
    <property type="entry name" value="Thioredoxin_H-type-like"/>
</dbReference>
<dbReference type="PANTHER" id="PTHR10438">
    <property type="entry name" value="THIOREDOXIN"/>
    <property type="match status" value="1"/>
</dbReference>
<evidence type="ECO:0000313" key="2">
    <source>
        <dbReference type="EMBL" id="KAI6654689.1"/>
    </source>
</evidence>
<dbReference type="SUPFAM" id="SSF52833">
    <property type="entry name" value="Thioredoxin-like"/>
    <property type="match status" value="1"/>
</dbReference>
<feature type="domain" description="Thioredoxin" evidence="1">
    <location>
        <begin position="57"/>
        <end position="219"/>
    </location>
</feature>
<dbReference type="PANTHER" id="PTHR10438:SF468">
    <property type="entry name" value="THIOREDOXIN-1-RELATED"/>
    <property type="match status" value="1"/>
</dbReference>
<dbReference type="CDD" id="cd02947">
    <property type="entry name" value="TRX_family"/>
    <property type="match status" value="1"/>
</dbReference>
<organism evidence="2 3">
    <name type="scientific">Oopsacas minuta</name>
    <dbReference type="NCBI Taxonomy" id="111878"/>
    <lineage>
        <taxon>Eukaryota</taxon>
        <taxon>Metazoa</taxon>
        <taxon>Porifera</taxon>
        <taxon>Hexactinellida</taxon>
        <taxon>Hexasterophora</taxon>
        <taxon>Lyssacinosida</taxon>
        <taxon>Leucopsacidae</taxon>
        <taxon>Oopsacas</taxon>
    </lineage>
</organism>
<keyword evidence="3" id="KW-1185">Reference proteome</keyword>
<protein>
    <submittedName>
        <fullName evidence="2">Thioredoxin H1-like isoform 1</fullName>
    </submittedName>
</protein>
<evidence type="ECO:0000259" key="1">
    <source>
        <dbReference type="PROSITE" id="PS51352"/>
    </source>
</evidence>
<dbReference type="InterPro" id="IPR036249">
    <property type="entry name" value="Thioredoxin-like_sf"/>
</dbReference>
<dbReference type="InterPro" id="IPR013766">
    <property type="entry name" value="Thioredoxin_domain"/>
</dbReference>
<dbReference type="AlphaFoldDB" id="A0AAV7K0C0"/>
<dbReference type="Gene3D" id="3.40.30.10">
    <property type="entry name" value="Glutaredoxin"/>
    <property type="match status" value="1"/>
</dbReference>